<dbReference type="GO" id="GO:0005958">
    <property type="term" value="C:DNA-dependent protein kinase-DNA ligase 4 complex"/>
    <property type="evidence" value="ECO:0007669"/>
    <property type="project" value="TreeGrafter"/>
</dbReference>
<dbReference type="GO" id="GO:0033152">
    <property type="term" value="P:immunoglobulin V(D)J recombination"/>
    <property type="evidence" value="ECO:0007669"/>
    <property type="project" value="TreeGrafter"/>
</dbReference>
<name>A0A9Q0E954_9TELE</name>
<dbReference type="PANTHER" id="PTHR28559">
    <property type="entry name" value="DNA REPAIR PROTEIN XRCC4"/>
    <property type="match status" value="1"/>
</dbReference>
<evidence type="ECO:0000256" key="5">
    <source>
        <dbReference type="ARBA" id="ARBA00023242"/>
    </source>
</evidence>
<dbReference type="InterPro" id="IPR038051">
    <property type="entry name" value="XRCC4-like_N_sf"/>
</dbReference>
<evidence type="ECO:0000256" key="4">
    <source>
        <dbReference type="ARBA" id="ARBA00023204"/>
    </source>
</evidence>
<keyword evidence="5" id="KW-0539">Nucleus</keyword>
<feature type="domain" description="XRCC4 coiled-coil" evidence="9">
    <location>
        <begin position="96"/>
        <end position="169"/>
    </location>
</feature>
<dbReference type="Gene3D" id="2.170.210.10">
    <property type="entry name" value="DNA double-strand break repair and VJ recombination XRCC4, N-terminal"/>
    <property type="match status" value="1"/>
</dbReference>
<dbReference type="Pfam" id="PF21924">
    <property type="entry name" value="XRCC4_CC"/>
    <property type="match status" value="1"/>
</dbReference>
<gene>
    <name evidence="10" type="ORF">NHX12_028247</name>
</gene>
<evidence type="ECO:0000259" key="8">
    <source>
        <dbReference type="Pfam" id="PF06632"/>
    </source>
</evidence>
<proteinExistence type="inferred from homology"/>
<feature type="coiled-coil region" evidence="7">
    <location>
        <begin position="112"/>
        <end position="179"/>
    </location>
</feature>
<keyword evidence="4" id="KW-0234">DNA repair</keyword>
<dbReference type="Proteomes" id="UP001148018">
    <property type="component" value="Unassembled WGS sequence"/>
</dbReference>
<dbReference type="AlphaFoldDB" id="A0A9Q0E954"/>
<dbReference type="InterPro" id="IPR053962">
    <property type="entry name" value="XRCC4_CC"/>
</dbReference>
<dbReference type="Pfam" id="PF06632">
    <property type="entry name" value="XRCC4"/>
    <property type="match status" value="1"/>
</dbReference>
<protein>
    <recommendedName>
        <fullName evidence="12">DNA repair protein XRCC4</fullName>
    </recommendedName>
</protein>
<dbReference type="SUPFAM" id="SSF50809">
    <property type="entry name" value="XRCC4, N-terminal domain"/>
    <property type="match status" value="1"/>
</dbReference>
<evidence type="ECO:0000256" key="3">
    <source>
        <dbReference type="ARBA" id="ARBA00023172"/>
    </source>
</evidence>
<feature type="domain" description="XRCC4 N-terminal" evidence="8">
    <location>
        <begin position="17"/>
        <end position="78"/>
    </location>
</feature>
<evidence type="ECO:0000259" key="9">
    <source>
        <dbReference type="Pfam" id="PF21924"/>
    </source>
</evidence>
<dbReference type="InterPro" id="IPR010585">
    <property type="entry name" value="DNA_repair_prot_XRCC4"/>
</dbReference>
<dbReference type="PANTHER" id="PTHR28559:SF1">
    <property type="entry name" value="DNA REPAIR PROTEIN XRCC4"/>
    <property type="match status" value="1"/>
</dbReference>
<evidence type="ECO:0000313" key="10">
    <source>
        <dbReference type="EMBL" id="KAJ3603502.1"/>
    </source>
</evidence>
<accession>A0A9Q0E954</accession>
<evidence type="ECO:0000256" key="6">
    <source>
        <dbReference type="ARBA" id="ARBA00025728"/>
    </source>
</evidence>
<dbReference type="SUPFAM" id="SSF58022">
    <property type="entry name" value="XRCC4, C-terminal oligomerization domain"/>
    <property type="match status" value="1"/>
</dbReference>
<keyword evidence="7" id="KW-0175">Coiled coil</keyword>
<keyword evidence="2" id="KW-0227">DNA damage</keyword>
<comment type="similarity">
    <text evidence="6">Belongs to the XRCC4-XLF family. XRCC4 subfamily.</text>
</comment>
<comment type="caution">
    <text evidence="10">The sequence shown here is derived from an EMBL/GenBank/DDBJ whole genome shotgun (WGS) entry which is preliminary data.</text>
</comment>
<dbReference type="GO" id="GO:0006303">
    <property type="term" value="P:double-strand break repair via nonhomologous end joining"/>
    <property type="evidence" value="ECO:0007669"/>
    <property type="project" value="TreeGrafter"/>
</dbReference>
<comment type="subcellular location">
    <subcellularLocation>
        <location evidence="1">Nucleus</location>
    </subcellularLocation>
</comment>
<evidence type="ECO:0000256" key="2">
    <source>
        <dbReference type="ARBA" id="ARBA00022763"/>
    </source>
</evidence>
<dbReference type="GO" id="GO:0010165">
    <property type="term" value="P:response to X-ray"/>
    <property type="evidence" value="ECO:0007669"/>
    <property type="project" value="TreeGrafter"/>
</dbReference>
<evidence type="ECO:0000313" key="11">
    <source>
        <dbReference type="Proteomes" id="UP001148018"/>
    </source>
</evidence>
<evidence type="ECO:0000256" key="1">
    <source>
        <dbReference type="ARBA" id="ARBA00004123"/>
    </source>
</evidence>
<evidence type="ECO:0000256" key="7">
    <source>
        <dbReference type="SAM" id="Coils"/>
    </source>
</evidence>
<feature type="non-terminal residue" evidence="10">
    <location>
        <position position="1"/>
    </location>
</feature>
<dbReference type="EMBL" id="JANIIK010000044">
    <property type="protein sequence ID" value="KAJ3603502.1"/>
    <property type="molecule type" value="Genomic_DNA"/>
</dbReference>
<organism evidence="10 11">
    <name type="scientific">Muraenolepis orangiensis</name>
    <name type="common">Patagonian moray cod</name>
    <dbReference type="NCBI Taxonomy" id="630683"/>
    <lineage>
        <taxon>Eukaryota</taxon>
        <taxon>Metazoa</taxon>
        <taxon>Chordata</taxon>
        <taxon>Craniata</taxon>
        <taxon>Vertebrata</taxon>
        <taxon>Euteleostomi</taxon>
        <taxon>Actinopterygii</taxon>
        <taxon>Neopterygii</taxon>
        <taxon>Teleostei</taxon>
        <taxon>Neoteleostei</taxon>
        <taxon>Acanthomorphata</taxon>
        <taxon>Zeiogadaria</taxon>
        <taxon>Gadariae</taxon>
        <taxon>Gadiformes</taxon>
        <taxon>Muraenolepidoidei</taxon>
        <taxon>Muraenolepididae</taxon>
        <taxon>Muraenolepis</taxon>
    </lineage>
</organism>
<keyword evidence="3" id="KW-0233">DNA recombination</keyword>
<dbReference type="InterPro" id="IPR053961">
    <property type="entry name" value="XRCC4_N"/>
</dbReference>
<dbReference type="InterPro" id="IPR009089">
    <property type="entry name" value="XRCC4_N_sf"/>
</dbReference>
<dbReference type="GO" id="GO:0032807">
    <property type="term" value="C:DNA ligase IV complex"/>
    <property type="evidence" value="ECO:0007669"/>
    <property type="project" value="TreeGrafter"/>
</dbReference>
<sequence length="188" mass="21147">MSVTLRQITVASDPGTPYFLRVEWAVDLGAGFTLALSDGSSAWLGEVSEDEVTRDASDTGVDRERYVGDLHQALTCEGILTQLGSVELQPAPDSLELNRELIGQTLKQGTKLSSLNTHLREENQQLKREHQRILRELEQHVQHKEAMERRLYSCFVTTLNQKKAKIRGLRESARQLQLTALAMTTMKT</sequence>
<keyword evidence="11" id="KW-1185">Reference proteome</keyword>
<dbReference type="OrthoDB" id="8064436at2759"/>
<dbReference type="Gene3D" id="1.20.5.370">
    <property type="match status" value="1"/>
</dbReference>
<reference evidence="10" key="1">
    <citation type="submission" date="2022-07" db="EMBL/GenBank/DDBJ databases">
        <title>Chromosome-level genome of Muraenolepis orangiensis.</title>
        <authorList>
            <person name="Kim J."/>
        </authorList>
    </citation>
    <scope>NUCLEOTIDE SEQUENCE</scope>
    <source>
        <strain evidence="10">KU_S4_2022</strain>
        <tissue evidence="10">Muscle</tissue>
    </source>
</reference>
<evidence type="ECO:0008006" key="12">
    <source>
        <dbReference type="Google" id="ProtNLM"/>
    </source>
</evidence>
<dbReference type="GO" id="GO:0003677">
    <property type="term" value="F:DNA binding"/>
    <property type="evidence" value="ECO:0007669"/>
    <property type="project" value="InterPro"/>
</dbReference>
<dbReference type="InterPro" id="IPR014751">
    <property type="entry name" value="XRCC4-like_C"/>
</dbReference>